<reference evidence="1 2" key="1">
    <citation type="submission" date="2019-09" db="EMBL/GenBank/DDBJ databases">
        <title>Draft genome of the ectomycorrhizal ascomycete Sphaerosporella brunnea.</title>
        <authorList>
            <consortium name="DOE Joint Genome Institute"/>
            <person name="Benucci G.M."/>
            <person name="Marozzi G."/>
            <person name="Antonielli L."/>
            <person name="Sanchez S."/>
            <person name="Marco P."/>
            <person name="Wang X."/>
            <person name="Falini L.B."/>
            <person name="Barry K."/>
            <person name="Haridas S."/>
            <person name="Lipzen A."/>
            <person name="Labutti K."/>
            <person name="Grigoriev I.V."/>
            <person name="Murat C."/>
            <person name="Martin F."/>
            <person name="Albertini E."/>
            <person name="Donnini D."/>
            <person name="Bonito G."/>
        </authorList>
    </citation>
    <scope>NUCLEOTIDE SEQUENCE [LARGE SCALE GENOMIC DNA]</scope>
    <source>
        <strain evidence="1 2">Sb_GMNB300</strain>
    </source>
</reference>
<keyword evidence="2" id="KW-1185">Reference proteome</keyword>
<proteinExistence type="predicted"/>
<dbReference type="GO" id="GO:0043047">
    <property type="term" value="F:single-stranded telomeric DNA binding"/>
    <property type="evidence" value="ECO:0007669"/>
    <property type="project" value="InterPro"/>
</dbReference>
<dbReference type="InParanoid" id="A0A5J5F8H0"/>
<dbReference type="Gene3D" id="2.40.50.140">
    <property type="entry name" value="Nucleic acid-binding proteins"/>
    <property type="match status" value="1"/>
</dbReference>
<name>A0A5J5F8H0_9PEZI</name>
<dbReference type="OrthoDB" id="5275361at2759"/>
<dbReference type="EMBL" id="VXIS01000014">
    <property type="protein sequence ID" value="KAA8913506.1"/>
    <property type="molecule type" value="Genomic_DNA"/>
</dbReference>
<organism evidence="1 2">
    <name type="scientific">Sphaerosporella brunnea</name>
    <dbReference type="NCBI Taxonomy" id="1250544"/>
    <lineage>
        <taxon>Eukaryota</taxon>
        <taxon>Fungi</taxon>
        <taxon>Dikarya</taxon>
        <taxon>Ascomycota</taxon>
        <taxon>Pezizomycotina</taxon>
        <taxon>Pezizomycetes</taxon>
        <taxon>Pezizales</taxon>
        <taxon>Pyronemataceae</taxon>
        <taxon>Sphaerosporella</taxon>
    </lineage>
</organism>
<protein>
    <submittedName>
        <fullName evidence="1">Telomere capping, CST complex subunit-domain-containing protein</fullName>
    </submittedName>
</protein>
<evidence type="ECO:0000313" key="1">
    <source>
        <dbReference type="EMBL" id="KAA8913506.1"/>
    </source>
</evidence>
<dbReference type="Pfam" id="PF12658">
    <property type="entry name" value="Ten1"/>
    <property type="match status" value="1"/>
</dbReference>
<dbReference type="Proteomes" id="UP000326924">
    <property type="component" value="Unassembled WGS sequence"/>
</dbReference>
<evidence type="ECO:0000313" key="2">
    <source>
        <dbReference type="Proteomes" id="UP000326924"/>
    </source>
</evidence>
<dbReference type="GO" id="GO:1990879">
    <property type="term" value="C:CST complex"/>
    <property type="evidence" value="ECO:0007669"/>
    <property type="project" value="InterPro"/>
</dbReference>
<comment type="caution">
    <text evidence="1">The sequence shown here is derived from an EMBL/GenBank/DDBJ whole genome shotgun (WGS) entry which is preliminary data.</text>
</comment>
<dbReference type="AlphaFoldDB" id="A0A5J5F8H0"/>
<dbReference type="InterPro" id="IPR012340">
    <property type="entry name" value="NA-bd_OB-fold"/>
</dbReference>
<sequence length="146" mass="16146">MSIPASTLLHLQDLHRQPVGTKVRFLGCIRAYNLADATLILTFPPKPIPRASVNISVPLPTLNIGTLKDGFWVNVIGYVTEAKNDDDPGEGITSVNAIALWPAGNVTPSKYKEVLEGRLSVERELDRQQSCIRPEFQSNMHETPEQ</sequence>
<dbReference type="GO" id="GO:0016233">
    <property type="term" value="P:telomere capping"/>
    <property type="evidence" value="ECO:0007669"/>
    <property type="project" value="InterPro"/>
</dbReference>
<accession>A0A5J5F8H0</accession>
<dbReference type="InterPro" id="IPR024222">
    <property type="entry name" value="Ten1_fungal"/>
</dbReference>
<gene>
    <name evidence="1" type="ORF">FN846DRAFT_902790</name>
</gene>